<comment type="caution">
    <text evidence="4">The sequence shown here is derived from an EMBL/GenBank/DDBJ whole genome shotgun (WGS) entry which is preliminary data.</text>
</comment>
<dbReference type="OrthoDB" id="758125at2759"/>
<dbReference type="Gramene" id="TVU27842">
    <property type="protein sequence ID" value="TVU27842"/>
    <property type="gene ID" value="EJB05_19343"/>
</dbReference>
<evidence type="ECO:0000256" key="1">
    <source>
        <dbReference type="ARBA" id="ARBA00022980"/>
    </source>
</evidence>
<evidence type="ECO:0000313" key="5">
    <source>
        <dbReference type="Proteomes" id="UP000324897"/>
    </source>
</evidence>
<dbReference type="GO" id="GO:0006412">
    <property type="term" value="P:translation"/>
    <property type="evidence" value="ECO:0007669"/>
    <property type="project" value="InterPro"/>
</dbReference>
<organism evidence="4 5">
    <name type="scientific">Eragrostis curvula</name>
    <name type="common">weeping love grass</name>
    <dbReference type="NCBI Taxonomy" id="38414"/>
    <lineage>
        <taxon>Eukaryota</taxon>
        <taxon>Viridiplantae</taxon>
        <taxon>Streptophyta</taxon>
        <taxon>Embryophyta</taxon>
        <taxon>Tracheophyta</taxon>
        <taxon>Spermatophyta</taxon>
        <taxon>Magnoliopsida</taxon>
        <taxon>Liliopsida</taxon>
        <taxon>Poales</taxon>
        <taxon>Poaceae</taxon>
        <taxon>PACMAD clade</taxon>
        <taxon>Chloridoideae</taxon>
        <taxon>Eragrostideae</taxon>
        <taxon>Eragrostidinae</taxon>
        <taxon>Eragrostis</taxon>
    </lineage>
</organism>
<evidence type="ECO:0000313" key="4">
    <source>
        <dbReference type="EMBL" id="TVU27842.1"/>
    </source>
</evidence>
<evidence type="ECO:0000256" key="3">
    <source>
        <dbReference type="SAM" id="MobiDB-lite"/>
    </source>
</evidence>
<keyword evidence="2" id="KW-0687">Ribonucleoprotein</keyword>
<dbReference type="Proteomes" id="UP000324897">
    <property type="component" value="Chromosome 1"/>
</dbReference>
<feature type="non-terminal residue" evidence="4">
    <location>
        <position position="1"/>
    </location>
</feature>
<evidence type="ECO:0000256" key="2">
    <source>
        <dbReference type="ARBA" id="ARBA00023274"/>
    </source>
</evidence>
<dbReference type="Pfam" id="PF04758">
    <property type="entry name" value="Ribosomal_S30"/>
    <property type="match status" value="1"/>
</dbReference>
<dbReference type="PANTHER" id="PTHR12650">
    <property type="entry name" value="40S RIBOSOMAL PROTEIN S30/UBIQUITIN-LIKE PROTEIN FUBI"/>
    <property type="match status" value="1"/>
</dbReference>
<dbReference type="GO" id="GO:0022627">
    <property type="term" value="C:cytosolic small ribosomal subunit"/>
    <property type="evidence" value="ECO:0007669"/>
    <property type="project" value="TreeGrafter"/>
</dbReference>
<gene>
    <name evidence="4" type="ORF">EJB05_19343</name>
</gene>
<dbReference type="InterPro" id="IPR006846">
    <property type="entry name" value="Ribosomal_eS30"/>
</dbReference>
<keyword evidence="5" id="KW-1185">Reference proteome</keyword>
<keyword evidence="1" id="KW-0689">Ribosomal protein</keyword>
<feature type="region of interest" description="Disordered" evidence="3">
    <location>
        <begin position="68"/>
        <end position="131"/>
    </location>
</feature>
<dbReference type="PANTHER" id="PTHR12650:SF36">
    <property type="entry name" value="40S RIBOSOMAL PROTEIN S30"/>
    <property type="match status" value="1"/>
</dbReference>
<name>A0A5J9UVG7_9POAL</name>
<dbReference type="GO" id="GO:0003735">
    <property type="term" value="F:structural constituent of ribosome"/>
    <property type="evidence" value="ECO:0007669"/>
    <property type="project" value="InterPro"/>
</dbReference>
<reference evidence="4 5" key="1">
    <citation type="journal article" date="2019" name="Sci. Rep.">
        <title>A high-quality genome of Eragrostis curvula grass provides insights into Poaceae evolution and supports new strategies to enhance forage quality.</title>
        <authorList>
            <person name="Carballo J."/>
            <person name="Santos B.A.C.M."/>
            <person name="Zappacosta D."/>
            <person name="Garbus I."/>
            <person name="Selva J.P."/>
            <person name="Gallo C.A."/>
            <person name="Diaz A."/>
            <person name="Albertini E."/>
            <person name="Caccamo M."/>
            <person name="Echenique V."/>
        </authorList>
    </citation>
    <scope>NUCLEOTIDE SEQUENCE [LARGE SCALE GENOMIC DNA]</scope>
    <source>
        <strain evidence="5">cv. Victoria</strain>
        <tissue evidence="4">Leaf</tissue>
    </source>
</reference>
<sequence>MLLCSRGLALAEVVPHAARFSGLQRAGFFAALQPPNANEKWAPNITQNNWPSTLCIYKASHSSRATSEATAAAATARAPLPNRPSTGAPPPSSPWVHGSLARAGKVRGQTPKVAKQDKKKKPRGRAHKRMQYNRRFVTAVVGFGKKRGPNSSEKNLISGLVNEPHFTSVSTAVIPAPASDGGPSICYKKKDGVPYE</sequence>
<proteinExistence type="predicted"/>
<protein>
    <submittedName>
        <fullName evidence="4">Uncharacterized protein</fullName>
    </submittedName>
</protein>
<feature type="compositionally biased region" description="Basic residues" evidence="3">
    <location>
        <begin position="117"/>
        <end position="131"/>
    </location>
</feature>
<dbReference type="EMBL" id="RWGY01000011">
    <property type="protein sequence ID" value="TVU27842.1"/>
    <property type="molecule type" value="Genomic_DNA"/>
</dbReference>
<feature type="compositionally biased region" description="Low complexity" evidence="3">
    <location>
        <begin position="68"/>
        <end position="78"/>
    </location>
</feature>
<feature type="region of interest" description="Disordered" evidence="3">
    <location>
        <begin position="174"/>
        <end position="196"/>
    </location>
</feature>
<accession>A0A5J9UVG7</accession>
<dbReference type="AlphaFoldDB" id="A0A5J9UVG7"/>